<proteinExistence type="predicted"/>
<gene>
    <name evidence="2" type="ORF">Tco_1003116</name>
</gene>
<evidence type="ECO:0000313" key="3">
    <source>
        <dbReference type="Proteomes" id="UP001151760"/>
    </source>
</evidence>
<feature type="region of interest" description="Disordered" evidence="1">
    <location>
        <begin position="298"/>
        <end position="424"/>
    </location>
</feature>
<dbReference type="EMBL" id="BQNB010017123">
    <property type="protein sequence ID" value="GJT59583.1"/>
    <property type="molecule type" value="Genomic_DNA"/>
</dbReference>
<feature type="compositionally biased region" description="Basic and acidic residues" evidence="1">
    <location>
        <begin position="330"/>
        <end position="349"/>
    </location>
</feature>
<comment type="caution">
    <text evidence="2">The sequence shown here is derived from an EMBL/GenBank/DDBJ whole genome shotgun (WGS) entry which is preliminary data.</text>
</comment>
<reference evidence="2" key="1">
    <citation type="journal article" date="2022" name="Int. J. Mol. Sci.">
        <title>Draft Genome of Tanacetum Coccineum: Genomic Comparison of Closely Related Tanacetum-Family Plants.</title>
        <authorList>
            <person name="Yamashiro T."/>
            <person name="Shiraishi A."/>
            <person name="Nakayama K."/>
            <person name="Satake H."/>
        </authorList>
    </citation>
    <scope>NUCLEOTIDE SEQUENCE</scope>
</reference>
<organism evidence="2 3">
    <name type="scientific">Tanacetum coccineum</name>
    <dbReference type="NCBI Taxonomy" id="301880"/>
    <lineage>
        <taxon>Eukaryota</taxon>
        <taxon>Viridiplantae</taxon>
        <taxon>Streptophyta</taxon>
        <taxon>Embryophyta</taxon>
        <taxon>Tracheophyta</taxon>
        <taxon>Spermatophyta</taxon>
        <taxon>Magnoliopsida</taxon>
        <taxon>eudicotyledons</taxon>
        <taxon>Gunneridae</taxon>
        <taxon>Pentapetalae</taxon>
        <taxon>asterids</taxon>
        <taxon>campanulids</taxon>
        <taxon>Asterales</taxon>
        <taxon>Asteraceae</taxon>
        <taxon>Asteroideae</taxon>
        <taxon>Anthemideae</taxon>
        <taxon>Anthemidinae</taxon>
        <taxon>Tanacetum</taxon>
    </lineage>
</organism>
<keyword evidence="3" id="KW-1185">Reference proteome</keyword>
<dbReference type="Proteomes" id="UP001151760">
    <property type="component" value="Unassembled WGS sequence"/>
</dbReference>
<evidence type="ECO:0000256" key="1">
    <source>
        <dbReference type="SAM" id="MobiDB-lite"/>
    </source>
</evidence>
<accession>A0ABQ5F9N2</accession>
<reference evidence="2" key="2">
    <citation type="submission" date="2022-01" db="EMBL/GenBank/DDBJ databases">
        <authorList>
            <person name="Yamashiro T."/>
            <person name="Shiraishi A."/>
            <person name="Satake H."/>
            <person name="Nakayama K."/>
        </authorList>
    </citation>
    <scope>NUCLEOTIDE SEQUENCE</scope>
</reference>
<evidence type="ECO:0000313" key="2">
    <source>
        <dbReference type="EMBL" id="GJT59583.1"/>
    </source>
</evidence>
<sequence>MLGPAFRLLKGTRSNYAELEYDFKECYKALLEKLDWENPEGGDYPFDLSKPIPLIKHGKHQRVPFKIFINNDLKYLQGGILTMRYTTSTTKTKAAKVSYIGDNNVSRSMHMQEACNQEEMYILQSVFWQSLMSRKSTFPTTSDQLYLGYVILWLESAQNLSQGHDVDDFAIPKECSTRSLVIQKRVEDLQLGVESYQKKINVTKPDTTRPVLRKRHPYTPYKDPQGFIYVDDYKRNRLMRSDELYKFSDATLTRLLSSFEDITKNIDMEYLPKRRWSNLEKALTEKAQLKEVRKKSLRDFHKTHPSGSGTGAQKPPSVEKITPTVTSKGTSDKPRVPDVTEDDSTKSESESWGNDEDDNNKEQEASDEGSGYENESEVQESDSEQDQESVDDNQEEEEVDQENESEDDEIKIDEDREMNDTTDQFDDDVDAIFEEPTQTGKEVVQGEGADAEMIDAQQGNENLETTQEQVVEDAHVTISTVTKKTEVPATSSSRSSDLASKFLIFLDIPHTDAEIVSPLDVHVHHEVPRTQAPTLLTIPVSVIIESSPVLTNIPQSSQTFTLPPILTTPTPPPTIETTNPLSTLPDFASVFQFKDRITTLEKEVAEIKKDPLHTQVTSLVDEHLDTR</sequence>
<name>A0ABQ5F9N2_9ASTR</name>
<feature type="compositionally biased region" description="Acidic residues" evidence="1">
    <location>
        <begin position="374"/>
        <end position="417"/>
    </location>
</feature>
<protein>
    <submittedName>
        <fullName evidence="2">Uncharacterized protein</fullName>
    </submittedName>
</protein>